<organism evidence="2 3">
    <name type="scientific">Sphingomonas paucimobilis</name>
    <name type="common">Pseudomonas paucimobilis</name>
    <dbReference type="NCBI Taxonomy" id="13689"/>
    <lineage>
        <taxon>Bacteria</taxon>
        <taxon>Pseudomonadati</taxon>
        <taxon>Pseudomonadota</taxon>
        <taxon>Alphaproteobacteria</taxon>
        <taxon>Sphingomonadales</taxon>
        <taxon>Sphingomonadaceae</taxon>
        <taxon>Sphingomonas</taxon>
    </lineage>
</organism>
<name>A0A7T3A9I9_SPHPI</name>
<proteinExistence type="predicted"/>
<protein>
    <submittedName>
        <fullName evidence="2">ParB N-terminal domain-containing protein</fullName>
    </submittedName>
</protein>
<sequence>MASLPVANDAAPQVAGEILLIPTDEITIGDRLREIDQVWAEALGGVMAREGQQTPIEVCRLPGRTGWTLVAGAHRLTGARIIGMELIEAREVSSAADYRRMREASENLWRKGLDPLGRAAHVAELVRIHKVRAGIEVDRDGRYVSAATRWQKVVAEEADDATATIATAYGWSEKVGAEIGISARTVRDDLALYRRIPAGLVAELRAKRHPIVTNAAQLKALAKLEVDDQRKAVAHLVDEEPCATVGEAIARFRPGKPAPDAGAKRLSAFIGAFARMGMAEKKAALVQLGEIMPAGYELVINTNELPDLVAFVEGQLNQGVESPLLQAELERDHGATVQFRSGTYMIRLKKVSATCTAGGEMLLRAWLRAAWRKLEAAA</sequence>
<accession>A0A7T3A9I9</accession>
<evidence type="ECO:0000313" key="2">
    <source>
        <dbReference type="EMBL" id="QPT08615.1"/>
    </source>
</evidence>
<feature type="domain" description="ParB-like N-terminal" evidence="1">
    <location>
        <begin position="19"/>
        <end position="108"/>
    </location>
</feature>
<dbReference type="SMART" id="SM00470">
    <property type="entry name" value="ParB"/>
    <property type="match status" value="1"/>
</dbReference>
<gene>
    <name evidence="2" type="ORF">I6G38_18160</name>
</gene>
<dbReference type="InterPro" id="IPR003115">
    <property type="entry name" value="ParB_N"/>
</dbReference>
<dbReference type="SUPFAM" id="SSF110849">
    <property type="entry name" value="ParB/Sulfiredoxin"/>
    <property type="match status" value="1"/>
</dbReference>
<dbReference type="RefSeq" id="WP_197939152.1">
    <property type="nucleotide sequence ID" value="NZ_CP065713.1"/>
</dbReference>
<dbReference type="Proteomes" id="UP000594836">
    <property type="component" value="Chromosome"/>
</dbReference>
<evidence type="ECO:0000313" key="3">
    <source>
        <dbReference type="Proteomes" id="UP000594836"/>
    </source>
</evidence>
<dbReference type="InterPro" id="IPR036086">
    <property type="entry name" value="ParB/Sulfiredoxin_sf"/>
</dbReference>
<dbReference type="Gene3D" id="1.10.10.2830">
    <property type="match status" value="1"/>
</dbReference>
<dbReference type="AlphaFoldDB" id="A0A7T3A9I9"/>
<evidence type="ECO:0000259" key="1">
    <source>
        <dbReference type="SMART" id="SM00470"/>
    </source>
</evidence>
<dbReference type="EMBL" id="CP065713">
    <property type="protein sequence ID" value="QPT08615.1"/>
    <property type="molecule type" value="Genomic_DNA"/>
</dbReference>
<reference evidence="2 3" key="1">
    <citation type="submission" date="2020-12" db="EMBL/GenBank/DDBJ databases">
        <title>FDA dAtabase for Regulatory Grade micrObial Sequences (FDA-ARGOS): Supporting development and validation of Infectious Disease Dx tests.</title>
        <authorList>
            <person name="Sproer C."/>
            <person name="Gronow S."/>
            <person name="Severitt S."/>
            <person name="Schroder I."/>
            <person name="Tallon L."/>
            <person name="Sadzewicz L."/>
            <person name="Zhao X."/>
            <person name="Boylan J."/>
            <person name="Ott S."/>
            <person name="Bowen H."/>
            <person name="Vavikolanu K."/>
            <person name="Mehta A."/>
            <person name="Aluvathingal J."/>
            <person name="Nadendla S."/>
            <person name="Lowell S."/>
            <person name="Myers T."/>
            <person name="Yan Y."/>
            <person name="Sichtig H."/>
        </authorList>
    </citation>
    <scope>NUCLEOTIDE SEQUENCE [LARGE SCALE GENOMIC DNA]</scope>
    <source>
        <strain evidence="2 3">FDAARGOS_881</strain>
    </source>
</reference>